<dbReference type="Proteomes" id="UP000243459">
    <property type="component" value="Chromosome 2"/>
</dbReference>
<keyword evidence="3" id="KW-1185">Reference proteome</keyword>
<feature type="compositionally biased region" description="Basic and acidic residues" evidence="1">
    <location>
        <begin position="13"/>
        <end position="27"/>
    </location>
</feature>
<evidence type="ECO:0000313" key="2">
    <source>
        <dbReference type="EMBL" id="ONK78326.1"/>
    </source>
</evidence>
<evidence type="ECO:0000313" key="3">
    <source>
        <dbReference type="Proteomes" id="UP000243459"/>
    </source>
</evidence>
<protein>
    <submittedName>
        <fullName evidence="2">Uncharacterized protein</fullName>
    </submittedName>
</protein>
<dbReference type="AlphaFoldDB" id="A0A5P1FJ29"/>
<proteinExistence type="predicted"/>
<accession>A0A5P1FJ29</accession>
<feature type="region of interest" description="Disordered" evidence="1">
    <location>
        <begin position="1"/>
        <end position="28"/>
    </location>
</feature>
<evidence type="ECO:0000256" key="1">
    <source>
        <dbReference type="SAM" id="MobiDB-lite"/>
    </source>
</evidence>
<reference evidence="3" key="1">
    <citation type="journal article" date="2017" name="Nat. Commun.">
        <title>The asparagus genome sheds light on the origin and evolution of a young Y chromosome.</title>
        <authorList>
            <person name="Harkess A."/>
            <person name="Zhou J."/>
            <person name="Xu C."/>
            <person name="Bowers J.E."/>
            <person name="Van der Hulst R."/>
            <person name="Ayyampalayam S."/>
            <person name="Mercati F."/>
            <person name="Riccardi P."/>
            <person name="McKain M.R."/>
            <person name="Kakrana A."/>
            <person name="Tang H."/>
            <person name="Ray J."/>
            <person name="Groenendijk J."/>
            <person name="Arikit S."/>
            <person name="Mathioni S.M."/>
            <person name="Nakano M."/>
            <person name="Shan H."/>
            <person name="Telgmann-Rauber A."/>
            <person name="Kanno A."/>
            <person name="Yue Z."/>
            <person name="Chen H."/>
            <person name="Li W."/>
            <person name="Chen Y."/>
            <person name="Xu X."/>
            <person name="Zhang Y."/>
            <person name="Luo S."/>
            <person name="Chen H."/>
            <person name="Gao J."/>
            <person name="Mao Z."/>
            <person name="Pires J.C."/>
            <person name="Luo M."/>
            <person name="Kudrna D."/>
            <person name="Wing R.A."/>
            <person name="Meyers B.C."/>
            <person name="Yi K."/>
            <person name="Kong H."/>
            <person name="Lavrijsen P."/>
            <person name="Sunseri F."/>
            <person name="Falavigna A."/>
            <person name="Ye Y."/>
            <person name="Leebens-Mack J.H."/>
            <person name="Chen G."/>
        </authorList>
    </citation>
    <scope>NUCLEOTIDE SEQUENCE [LARGE SCALE GENOMIC DNA]</scope>
    <source>
        <strain evidence="3">cv. DH0086</strain>
    </source>
</reference>
<name>A0A5P1FJ29_ASPOF</name>
<dbReference type="Gramene" id="ONK78326">
    <property type="protein sequence ID" value="ONK78326"/>
    <property type="gene ID" value="A4U43_C02F17340"/>
</dbReference>
<sequence length="79" mass="8556">MRAGVRGRQPGSGREKNERGEREEGKETQAVVMKVAMVAVGDLVRRPVRACEGRRSQAERADRHRLWAWGGSAGAAVGG</sequence>
<organism evidence="2 3">
    <name type="scientific">Asparagus officinalis</name>
    <name type="common">Garden asparagus</name>
    <dbReference type="NCBI Taxonomy" id="4686"/>
    <lineage>
        <taxon>Eukaryota</taxon>
        <taxon>Viridiplantae</taxon>
        <taxon>Streptophyta</taxon>
        <taxon>Embryophyta</taxon>
        <taxon>Tracheophyta</taxon>
        <taxon>Spermatophyta</taxon>
        <taxon>Magnoliopsida</taxon>
        <taxon>Liliopsida</taxon>
        <taxon>Asparagales</taxon>
        <taxon>Asparagaceae</taxon>
        <taxon>Asparagoideae</taxon>
        <taxon>Asparagus</taxon>
    </lineage>
</organism>
<gene>
    <name evidence="2" type="ORF">A4U43_C02F17340</name>
</gene>
<dbReference type="EMBL" id="CM007382">
    <property type="protein sequence ID" value="ONK78326.1"/>
    <property type="molecule type" value="Genomic_DNA"/>
</dbReference>